<dbReference type="InterPro" id="IPR011990">
    <property type="entry name" value="TPR-like_helical_dom_sf"/>
</dbReference>
<comment type="caution">
    <text evidence="1">The sequence shown here is derived from an EMBL/GenBank/DDBJ whole genome shotgun (WGS) entry which is preliminary data.</text>
</comment>
<evidence type="ECO:0000313" key="1">
    <source>
        <dbReference type="EMBL" id="MFC5519487.1"/>
    </source>
</evidence>
<keyword evidence="2" id="KW-1185">Reference proteome</keyword>
<proteinExistence type="predicted"/>
<dbReference type="RefSeq" id="WP_068831732.1">
    <property type="nucleotide sequence ID" value="NZ_JBHSMX010000003.1"/>
</dbReference>
<gene>
    <name evidence="1" type="ORF">ACFPP7_00975</name>
</gene>
<dbReference type="Proteomes" id="UP001596084">
    <property type="component" value="Unassembled WGS sequence"/>
</dbReference>
<dbReference type="PANTHER" id="PTHR23004:SF7">
    <property type="entry name" value="DUF924-DOMAIN-CONTAINING PROTEIN"/>
    <property type="match status" value="1"/>
</dbReference>
<organism evidence="1 2">
    <name type="scientific">Polaromonas jejuensis</name>
    <dbReference type="NCBI Taxonomy" id="457502"/>
    <lineage>
        <taxon>Bacteria</taxon>
        <taxon>Pseudomonadati</taxon>
        <taxon>Pseudomonadota</taxon>
        <taxon>Betaproteobacteria</taxon>
        <taxon>Burkholderiales</taxon>
        <taxon>Comamonadaceae</taxon>
        <taxon>Polaromonas</taxon>
    </lineage>
</organism>
<dbReference type="EMBL" id="JBHSMX010000003">
    <property type="protein sequence ID" value="MFC5519487.1"/>
    <property type="molecule type" value="Genomic_DNA"/>
</dbReference>
<protein>
    <submittedName>
        <fullName evidence="1">DUF924 family protein</fullName>
    </submittedName>
</protein>
<dbReference type="Gene3D" id="1.20.58.320">
    <property type="entry name" value="TPR-like"/>
    <property type="match status" value="1"/>
</dbReference>
<dbReference type="Pfam" id="PF06041">
    <property type="entry name" value="DUF924"/>
    <property type="match status" value="1"/>
</dbReference>
<dbReference type="InterPro" id="IPR010323">
    <property type="entry name" value="DUF924"/>
</dbReference>
<dbReference type="PANTHER" id="PTHR23004">
    <property type="entry name" value="DOUBLECORTIN DOMAIN CONTAINING 2"/>
    <property type="match status" value="1"/>
</dbReference>
<reference evidence="2" key="1">
    <citation type="journal article" date="2019" name="Int. J. Syst. Evol. Microbiol.">
        <title>The Global Catalogue of Microorganisms (GCM) 10K type strain sequencing project: providing services to taxonomists for standard genome sequencing and annotation.</title>
        <authorList>
            <consortium name="The Broad Institute Genomics Platform"/>
            <consortium name="The Broad Institute Genome Sequencing Center for Infectious Disease"/>
            <person name="Wu L."/>
            <person name="Ma J."/>
        </authorList>
    </citation>
    <scope>NUCLEOTIDE SEQUENCE [LARGE SCALE GENOMIC DNA]</scope>
    <source>
        <strain evidence="2">CGMCC 4.7277</strain>
    </source>
</reference>
<dbReference type="SUPFAM" id="SSF48452">
    <property type="entry name" value="TPR-like"/>
    <property type="match status" value="1"/>
</dbReference>
<dbReference type="Gene3D" id="1.25.40.10">
    <property type="entry name" value="Tetratricopeptide repeat domain"/>
    <property type="match status" value="1"/>
</dbReference>
<sequence>MTAPPTDPIPPQAGDQASAADILDFWLADGLTQGWPTKNLGPRWFGGGAALDEEIRKRFGARVLQAVAGGLQDWEAQTLSRLALVILLDQFTRNVFRGTGQAFAGDARAQRLVLDTLAHQADRQLPWVARVFTYMPLMHAEDRAMQDECVACFAQLVADAPATLKQRLQGHLGYARQHRDIIARFGRFPYRNAVLGRANTVEEETFLRKGPRFGQ</sequence>
<name>A0ABW0Q5U6_9BURK</name>
<accession>A0ABW0Q5U6</accession>
<evidence type="ECO:0000313" key="2">
    <source>
        <dbReference type="Proteomes" id="UP001596084"/>
    </source>
</evidence>